<dbReference type="GO" id="GO:0006796">
    <property type="term" value="P:phosphate-containing compound metabolic process"/>
    <property type="evidence" value="ECO:0007669"/>
    <property type="project" value="InterPro"/>
</dbReference>
<keyword evidence="5" id="KW-0460">Magnesium</keyword>
<dbReference type="Gene3D" id="3.90.80.10">
    <property type="entry name" value="Inorganic pyrophosphatase"/>
    <property type="match status" value="1"/>
</dbReference>
<dbReference type="Pfam" id="PF00719">
    <property type="entry name" value="Pyrophosphatase"/>
    <property type="match status" value="1"/>
</dbReference>
<proteinExistence type="predicted"/>
<dbReference type="PROSITE" id="PS00387">
    <property type="entry name" value="PPASE"/>
    <property type="match status" value="1"/>
</dbReference>
<comment type="caution">
    <text evidence="6">The sequence shown here is derived from an EMBL/GenBank/DDBJ whole genome shotgun (WGS) entry which is preliminary data.</text>
</comment>
<evidence type="ECO:0000256" key="1">
    <source>
        <dbReference type="ARBA" id="ARBA00001946"/>
    </source>
</evidence>
<reference evidence="6 7" key="1">
    <citation type="journal article" date="2015" name="Nature">
        <title>rRNA introns, odd ribosomes, and small enigmatic genomes across a large radiation of phyla.</title>
        <authorList>
            <person name="Brown C.T."/>
            <person name="Hug L.A."/>
            <person name="Thomas B.C."/>
            <person name="Sharon I."/>
            <person name="Castelle C.J."/>
            <person name="Singh A."/>
            <person name="Wilkins M.J."/>
            <person name="Williams K.H."/>
            <person name="Banfield J.F."/>
        </authorList>
    </citation>
    <scope>NUCLEOTIDE SEQUENCE [LARGE SCALE GENOMIC DNA]</scope>
</reference>
<dbReference type="GO" id="GO:0000287">
    <property type="term" value="F:magnesium ion binding"/>
    <property type="evidence" value="ECO:0007669"/>
    <property type="project" value="InterPro"/>
</dbReference>
<dbReference type="InterPro" id="IPR036649">
    <property type="entry name" value="Pyrophosphatase_sf"/>
</dbReference>
<evidence type="ECO:0000256" key="3">
    <source>
        <dbReference type="ARBA" id="ARBA00022723"/>
    </source>
</evidence>
<evidence type="ECO:0000313" key="6">
    <source>
        <dbReference type="EMBL" id="KKQ92413.1"/>
    </source>
</evidence>
<dbReference type="Proteomes" id="UP000034774">
    <property type="component" value="Unassembled WGS sequence"/>
</dbReference>
<evidence type="ECO:0000313" key="7">
    <source>
        <dbReference type="Proteomes" id="UP000034774"/>
    </source>
</evidence>
<dbReference type="GO" id="GO:0004427">
    <property type="term" value="F:inorganic diphosphate phosphatase activity"/>
    <property type="evidence" value="ECO:0007669"/>
    <property type="project" value="UniProtKB-EC"/>
</dbReference>
<dbReference type="InterPro" id="IPR008162">
    <property type="entry name" value="Pyrophosphatase"/>
</dbReference>
<protein>
    <recommendedName>
        <fullName evidence="2">inorganic diphosphatase</fullName>
        <ecNumber evidence="2">3.6.1.1</ecNumber>
    </recommendedName>
</protein>
<accession>A0A0G0LKH3</accession>
<evidence type="ECO:0000256" key="4">
    <source>
        <dbReference type="ARBA" id="ARBA00022801"/>
    </source>
</evidence>
<comment type="cofactor">
    <cofactor evidence="1">
        <name>Mg(2+)</name>
        <dbReference type="ChEBI" id="CHEBI:18420"/>
    </cofactor>
</comment>
<name>A0A0G0LKH3_9BACT</name>
<evidence type="ECO:0000256" key="2">
    <source>
        <dbReference type="ARBA" id="ARBA00012146"/>
    </source>
</evidence>
<keyword evidence="3" id="KW-0479">Metal-binding</keyword>
<dbReference type="SUPFAM" id="SSF50324">
    <property type="entry name" value="Inorganic pyrophosphatase"/>
    <property type="match status" value="1"/>
</dbReference>
<dbReference type="EC" id="3.6.1.1" evidence="2"/>
<keyword evidence="4" id="KW-0378">Hydrolase</keyword>
<sequence>MAIWTTNGKIDQLTNAKDFLGKEMKVVVDRPLGSKHPEYNYIYPVNYGYIPNTASGDGDELDAFILGENKPLEKFKGVCGAVIQRTDDDDDKLVVVGQGRTLSDSEIEKQVEFQEKWFKHEIIRKIRLAGLKLKLF</sequence>
<dbReference type="STRING" id="1618572.UT17_C0002G0076"/>
<organism evidence="6 7">
    <name type="scientific">Candidatus Woesebacteria bacterium GW2011_GWB1_39_10</name>
    <dbReference type="NCBI Taxonomy" id="1618572"/>
    <lineage>
        <taxon>Bacteria</taxon>
        <taxon>Candidatus Woeseibacteriota</taxon>
    </lineage>
</organism>
<gene>
    <name evidence="6" type="ORF">UT17_C0002G0076</name>
</gene>
<dbReference type="GO" id="GO:0005737">
    <property type="term" value="C:cytoplasm"/>
    <property type="evidence" value="ECO:0007669"/>
    <property type="project" value="InterPro"/>
</dbReference>
<evidence type="ECO:0000256" key="5">
    <source>
        <dbReference type="ARBA" id="ARBA00022842"/>
    </source>
</evidence>
<dbReference type="AlphaFoldDB" id="A0A0G0LKH3"/>
<dbReference type="EMBL" id="LBVU01000002">
    <property type="protein sequence ID" value="KKQ92413.1"/>
    <property type="molecule type" value="Genomic_DNA"/>
</dbReference>